<organism evidence="1 2">
    <name type="scientific">Aromatoleum bremense</name>
    <dbReference type="NCBI Taxonomy" id="76115"/>
    <lineage>
        <taxon>Bacteria</taxon>
        <taxon>Pseudomonadati</taxon>
        <taxon>Pseudomonadota</taxon>
        <taxon>Betaproteobacteria</taxon>
        <taxon>Rhodocyclales</taxon>
        <taxon>Rhodocyclaceae</taxon>
        <taxon>Aromatoleum</taxon>
    </lineage>
</organism>
<comment type="caution">
    <text evidence="1">The sequence shown here is derived from an EMBL/GenBank/DDBJ whole genome shotgun (WGS) entry which is preliminary data.</text>
</comment>
<dbReference type="EMBL" id="WTVP01000054">
    <property type="protein sequence ID" value="NMG16985.1"/>
    <property type="molecule type" value="Genomic_DNA"/>
</dbReference>
<sequence>MKSSFDLDPSTNLRTASIVFEMDSGDRFLVDAGPGENAWEALQRYICNRTQQTCQVHIVEPGKTYTVTFPDGTTKTVTAII</sequence>
<accession>A0ABX1NZS3</accession>
<protein>
    <recommendedName>
        <fullName evidence="3">MBL fold metallo-hydrolase</fullName>
    </recommendedName>
</protein>
<reference evidence="1 2" key="1">
    <citation type="submission" date="2019-12" db="EMBL/GenBank/DDBJ databases">
        <title>Comparative genomics gives insights into the taxonomy of the Azoarcus-Aromatoleum group and reveals separate origins of nif in the plant-associated Azoarcus and non-plant-associated Aromatoleum sub-groups.</title>
        <authorList>
            <person name="Lafos M."/>
            <person name="Maluk M."/>
            <person name="Batista M."/>
            <person name="Junghare M."/>
            <person name="Carmona M."/>
            <person name="Faoro H."/>
            <person name="Cruz L.M."/>
            <person name="Battistoni F."/>
            <person name="De Souza E."/>
            <person name="Pedrosa F."/>
            <person name="Chen W.-M."/>
            <person name="Poole P.S."/>
            <person name="Dixon R.A."/>
            <person name="James E.K."/>
        </authorList>
    </citation>
    <scope>NUCLEOTIDE SEQUENCE [LARGE SCALE GENOMIC DNA]</scope>
    <source>
        <strain evidence="1 2">PbN1</strain>
    </source>
</reference>
<evidence type="ECO:0000313" key="1">
    <source>
        <dbReference type="EMBL" id="NMG16985.1"/>
    </source>
</evidence>
<dbReference type="RefSeq" id="WP_169203536.1">
    <property type="nucleotide sequence ID" value="NZ_CP059467.1"/>
</dbReference>
<evidence type="ECO:0008006" key="3">
    <source>
        <dbReference type="Google" id="ProtNLM"/>
    </source>
</evidence>
<gene>
    <name evidence="1" type="ORF">GPA24_15870</name>
</gene>
<dbReference type="Proteomes" id="UP000633943">
    <property type="component" value="Unassembled WGS sequence"/>
</dbReference>
<evidence type="ECO:0000313" key="2">
    <source>
        <dbReference type="Proteomes" id="UP000633943"/>
    </source>
</evidence>
<keyword evidence="2" id="KW-1185">Reference proteome</keyword>
<name>A0ABX1NZS3_9RHOO</name>
<proteinExistence type="predicted"/>